<name>A0A4P9WRE5_9FUNG</name>
<dbReference type="OrthoDB" id="2156796at2759"/>
<accession>A0A4P9WRE5</accession>
<dbReference type="EMBL" id="KZ994103">
    <property type="protein sequence ID" value="RKO93830.1"/>
    <property type="molecule type" value="Genomic_DNA"/>
</dbReference>
<protein>
    <submittedName>
        <fullName evidence="1">Uncharacterized protein</fullName>
    </submittedName>
</protein>
<keyword evidence="2" id="KW-1185">Reference proteome</keyword>
<dbReference type="Proteomes" id="UP000269721">
    <property type="component" value="Unassembled WGS sequence"/>
</dbReference>
<evidence type="ECO:0000313" key="1">
    <source>
        <dbReference type="EMBL" id="RKO93830.1"/>
    </source>
</evidence>
<evidence type="ECO:0000313" key="2">
    <source>
        <dbReference type="Proteomes" id="UP000269721"/>
    </source>
</evidence>
<sequence length="273" mass="28866">MNSLDALLALPQRKRLARGREMATEAFELARKNCMASAAPLLAAPILAGVISAIGEVPLDELGTIVYSTLKSDPDALSTKAAYAFLLAGSQPAEAVSVLSSLLDPGAPLLPARALSCVHAMRAWIRATAIKAAADPADTTAQVLADYTRAVDLDPANLHARHLRARWLLRTDPPAATRDLEAFVDAVGPGAPGLAVGCFELVEALFRCGPKRLGCPVKQLLERMEAVFERGLAAAAQAEEQGALEVEIEEARGAREGAEKMVEKVRVLAFRAG</sequence>
<proteinExistence type="predicted"/>
<reference evidence="2" key="1">
    <citation type="journal article" date="2018" name="Nat. Microbiol.">
        <title>Leveraging single-cell genomics to expand the fungal tree of life.</title>
        <authorList>
            <person name="Ahrendt S.R."/>
            <person name="Quandt C.A."/>
            <person name="Ciobanu D."/>
            <person name="Clum A."/>
            <person name="Salamov A."/>
            <person name="Andreopoulos B."/>
            <person name="Cheng J.F."/>
            <person name="Woyke T."/>
            <person name="Pelin A."/>
            <person name="Henrissat B."/>
            <person name="Reynolds N.K."/>
            <person name="Benny G.L."/>
            <person name="Smith M.E."/>
            <person name="James T.Y."/>
            <person name="Grigoriev I.V."/>
        </authorList>
    </citation>
    <scope>NUCLEOTIDE SEQUENCE [LARGE SCALE GENOMIC DNA]</scope>
</reference>
<gene>
    <name evidence="1" type="ORF">BDK51DRAFT_49200</name>
</gene>
<dbReference type="AlphaFoldDB" id="A0A4P9WRE5"/>
<organism evidence="1 2">
    <name type="scientific">Blyttiomyces helicus</name>
    <dbReference type="NCBI Taxonomy" id="388810"/>
    <lineage>
        <taxon>Eukaryota</taxon>
        <taxon>Fungi</taxon>
        <taxon>Fungi incertae sedis</taxon>
        <taxon>Chytridiomycota</taxon>
        <taxon>Chytridiomycota incertae sedis</taxon>
        <taxon>Chytridiomycetes</taxon>
        <taxon>Chytridiomycetes incertae sedis</taxon>
        <taxon>Blyttiomyces</taxon>
    </lineage>
</organism>